<sequence>MSKFVETIKNRAKFYKDGETSAKRINHMLAAGLVISILFSVVVVAAPPAERYIPMGPGCAVQEIIPLDKPYLTTADVIEYAADTAIGSYTFSAANFSRDLGSTKKRFTPEGWSEWNDAITANGVLNYVVRHAAMVTAYTSDEAPVVVNEGLGIASGNYADRYAWEVKVPFRVTYLSANNKVPQQLEARVIVIRRPYSDDPFFKGLGVTSLIVRQG</sequence>
<proteinExistence type="predicted"/>
<dbReference type="CDD" id="cd16385">
    <property type="entry name" value="IcmL"/>
    <property type="match status" value="1"/>
</dbReference>
<dbReference type="InterPro" id="IPR021055">
    <property type="entry name" value="T4BSS_IcmL/DotI"/>
</dbReference>
<dbReference type="GeneID" id="31929949"/>
<protein>
    <submittedName>
        <fullName evidence="1">Uncharacterized protein</fullName>
    </submittedName>
</protein>
<keyword evidence="1" id="KW-0614">Plasmid</keyword>
<organism evidence="1 2">
    <name type="scientific">Thalassospira xiamenensis M-5 = DSM 17429</name>
    <dbReference type="NCBI Taxonomy" id="1123366"/>
    <lineage>
        <taxon>Bacteria</taxon>
        <taxon>Pseudomonadati</taxon>
        <taxon>Pseudomonadota</taxon>
        <taxon>Alphaproteobacteria</taxon>
        <taxon>Rhodospirillales</taxon>
        <taxon>Thalassospiraceae</taxon>
        <taxon>Thalassospira</taxon>
    </lineage>
</organism>
<dbReference type="Pfam" id="PF11393">
    <property type="entry name" value="T4BSS_DotI_IcmL"/>
    <property type="match status" value="1"/>
</dbReference>
<dbReference type="KEGG" id="txi:TH3_21548"/>
<evidence type="ECO:0000313" key="1">
    <source>
        <dbReference type="EMBL" id="AJD54382.1"/>
    </source>
</evidence>
<accession>A0AB72UKN7</accession>
<geneLocation type="plasmid" evidence="2"/>
<dbReference type="AlphaFoldDB" id="A0AB72UKN7"/>
<evidence type="ECO:0000313" key="2">
    <source>
        <dbReference type="Proteomes" id="UP000007127"/>
    </source>
</evidence>
<dbReference type="EMBL" id="CP004389">
    <property type="protein sequence ID" value="AJD54382.1"/>
    <property type="molecule type" value="Genomic_DNA"/>
</dbReference>
<name>A0AB72UKN7_9PROT</name>
<dbReference type="Proteomes" id="UP000007127">
    <property type="component" value="Plasmid"/>
</dbReference>
<reference evidence="1 2" key="1">
    <citation type="journal article" date="2012" name="J. Bacteriol.">
        <title>Genome sequence of Thalassospira xiamenensis type strain M-5.</title>
        <authorList>
            <person name="Lai Q."/>
            <person name="Shao Z."/>
        </authorList>
    </citation>
    <scope>NUCLEOTIDE SEQUENCE [LARGE SCALE GENOMIC DNA]</scope>
    <source>
        <strain evidence="1 2">M-5</strain>
    </source>
</reference>
<dbReference type="RefSeq" id="WP_007090980.1">
    <property type="nucleotide sequence ID" value="NZ_CP004389.1"/>
</dbReference>
<gene>
    <name evidence="1" type="ORF">TH3_21548</name>
</gene>